<dbReference type="PANTHER" id="PTHR27008">
    <property type="entry name" value="OS04G0122200 PROTEIN"/>
    <property type="match status" value="1"/>
</dbReference>
<keyword evidence="4" id="KW-0677">Repeat</keyword>
<dbReference type="GO" id="GO:0016020">
    <property type="term" value="C:membrane"/>
    <property type="evidence" value="ECO:0007669"/>
    <property type="project" value="UniProtKB-SubCell"/>
</dbReference>
<dbReference type="InterPro" id="IPR001611">
    <property type="entry name" value="Leu-rich_rpt"/>
</dbReference>
<reference evidence="7" key="1">
    <citation type="submission" date="2023-02" db="EMBL/GenBank/DDBJ databases">
        <title>Genome of toxic invasive species Heracleum sosnowskyi carries increased number of genes despite the absence of recent whole-genome duplications.</title>
        <authorList>
            <person name="Schelkunov M."/>
            <person name="Shtratnikova V."/>
            <person name="Makarenko M."/>
            <person name="Klepikova A."/>
            <person name="Omelchenko D."/>
            <person name="Novikova G."/>
            <person name="Obukhova E."/>
            <person name="Bogdanov V."/>
            <person name="Penin A."/>
            <person name="Logacheva M."/>
        </authorList>
    </citation>
    <scope>NUCLEOTIDE SEQUENCE</scope>
    <source>
        <strain evidence="7">Hsosn_3</strain>
        <tissue evidence="7">Leaf</tissue>
    </source>
</reference>
<evidence type="ECO:0000256" key="1">
    <source>
        <dbReference type="ARBA" id="ARBA00004370"/>
    </source>
</evidence>
<dbReference type="EMBL" id="JAUIZM010000005">
    <property type="protein sequence ID" value="KAK1383818.1"/>
    <property type="molecule type" value="Genomic_DNA"/>
</dbReference>
<reference evidence="7" key="2">
    <citation type="submission" date="2023-05" db="EMBL/GenBank/DDBJ databases">
        <authorList>
            <person name="Schelkunov M.I."/>
        </authorList>
    </citation>
    <scope>NUCLEOTIDE SEQUENCE</scope>
    <source>
        <strain evidence="7">Hsosn_3</strain>
        <tissue evidence="7">Leaf</tissue>
    </source>
</reference>
<evidence type="ECO:0000256" key="4">
    <source>
        <dbReference type="ARBA" id="ARBA00022737"/>
    </source>
</evidence>
<dbReference type="SUPFAM" id="SSF52058">
    <property type="entry name" value="L domain-like"/>
    <property type="match status" value="1"/>
</dbReference>
<dbReference type="Pfam" id="PF00560">
    <property type="entry name" value="LRR_1"/>
    <property type="match status" value="1"/>
</dbReference>
<dbReference type="AlphaFoldDB" id="A0AAD8IG33"/>
<dbReference type="Proteomes" id="UP001237642">
    <property type="component" value="Unassembled WGS sequence"/>
</dbReference>
<protein>
    <recommendedName>
        <fullName evidence="9">Non-specific serine/threonine protein kinase</fullName>
    </recommendedName>
</protein>
<keyword evidence="5" id="KW-1133">Transmembrane helix</keyword>
<evidence type="ECO:0000256" key="6">
    <source>
        <dbReference type="ARBA" id="ARBA00023136"/>
    </source>
</evidence>
<dbReference type="InterPro" id="IPR032675">
    <property type="entry name" value="LRR_dom_sf"/>
</dbReference>
<evidence type="ECO:0000313" key="7">
    <source>
        <dbReference type="EMBL" id="KAK1383818.1"/>
    </source>
</evidence>
<keyword evidence="2" id="KW-0433">Leucine-rich repeat</keyword>
<sequence length="130" mass="14406">MLGLSVNSLSGEFPPVLYNLSSLVLLSLSFNNFTGTLRSSIGFDFPNLQLLYSGNNYFTGLLPVSLTNASGIQRFDVPTNKFSGDVPRTFGNLQNLSWFNIAENNLGKNEDEYLSFLHSDQLQQVRVSGF</sequence>
<gene>
    <name evidence="7" type="ORF">POM88_021553</name>
</gene>
<evidence type="ECO:0000256" key="3">
    <source>
        <dbReference type="ARBA" id="ARBA00022692"/>
    </source>
</evidence>
<evidence type="ECO:0008006" key="9">
    <source>
        <dbReference type="Google" id="ProtNLM"/>
    </source>
</evidence>
<evidence type="ECO:0000256" key="5">
    <source>
        <dbReference type="ARBA" id="ARBA00022989"/>
    </source>
</evidence>
<dbReference type="PANTHER" id="PTHR27008:SF494">
    <property type="entry name" value="PROTEIN KINASE DOMAIN-CONTAINING PROTEIN"/>
    <property type="match status" value="1"/>
</dbReference>
<proteinExistence type="predicted"/>
<evidence type="ECO:0000256" key="2">
    <source>
        <dbReference type="ARBA" id="ARBA00022614"/>
    </source>
</evidence>
<comment type="caution">
    <text evidence="7">The sequence shown here is derived from an EMBL/GenBank/DDBJ whole genome shotgun (WGS) entry which is preliminary data.</text>
</comment>
<keyword evidence="8" id="KW-1185">Reference proteome</keyword>
<keyword evidence="6" id="KW-0472">Membrane</keyword>
<organism evidence="7 8">
    <name type="scientific">Heracleum sosnowskyi</name>
    <dbReference type="NCBI Taxonomy" id="360622"/>
    <lineage>
        <taxon>Eukaryota</taxon>
        <taxon>Viridiplantae</taxon>
        <taxon>Streptophyta</taxon>
        <taxon>Embryophyta</taxon>
        <taxon>Tracheophyta</taxon>
        <taxon>Spermatophyta</taxon>
        <taxon>Magnoliopsida</taxon>
        <taxon>eudicotyledons</taxon>
        <taxon>Gunneridae</taxon>
        <taxon>Pentapetalae</taxon>
        <taxon>asterids</taxon>
        <taxon>campanulids</taxon>
        <taxon>Apiales</taxon>
        <taxon>Apiaceae</taxon>
        <taxon>Apioideae</taxon>
        <taxon>apioid superclade</taxon>
        <taxon>Tordylieae</taxon>
        <taxon>Tordyliinae</taxon>
        <taxon>Heracleum</taxon>
    </lineage>
</organism>
<dbReference type="Gene3D" id="3.80.10.10">
    <property type="entry name" value="Ribonuclease Inhibitor"/>
    <property type="match status" value="1"/>
</dbReference>
<evidence type="ECO:0000313" key="8">
    <source>
        <dbReference type="Proteomes" id="UP001237642"/>
    </source>
</evidence>
<dbReference type="InterPro" id="IPR051809">
    <property type="entry name" value="Plant_receptor-like_S/T_kinase"/>
</dbReference>
<comment type="subcellular location">
    <subcellularLocation>
        <location evidence="1">Membrane</location>
    </subcellularLocation>
</comment>
<name>A0AAD8IG33_9APIA</name>
<keyword evidence="3" id="KW-0812">Transmembrane</keyword>
<accession>A0AAD8IG33</accession>